<gene>
    <name evidence="1" type="ORF">BCY86_08860</name>
</gene>
<protein>
    <submittedName>
        <fullName evidence="1">Uncharacterized protein</fullName>
    </submittedName>
</protein>
<accession>A0A1L6MYX9</accession>
<organism evidence="1 2">
    <name type="scientific">Pajaroellobacter abortibovis</name>
    <dbReference type="NCBI Taxonomy" id="1882918"/>
    <lineage>
        <taxon>Bacteria</taxon>
        <taxon>Pseudomonadati</taxon>
        <taxon>Myxococcota</taxon>
        <taxon>Polyangia</taxon>
        <taxon>Polyangiales</taxon>
        <taxon>Polyangiaceae</taxon>
    </lineage>
</organism>
<dbReference type="EMBL" id="CP016908">
    <property type="protein sequence ID" value="APS00774.1"/>
    <property type="molecule type" value="Genomic_DNA"/>
</dbReference>
<dbReference type="Proteomes" id="UP000185544">
    <property type="component" value="Chromosome"/>
</dbReference>
<dbReference type="KEGG" id="pabo:BCY86_08860"/>
<reference evidence="1 2" key="1">
    <citation type="submission" date="2016-08" db="EMBL/GenBank/DDBJ databases">
        <title>Identification and validation of antigenic proteins from Pajaroellobacter abortibovis using de-novo genome sequence assembly and reverse vaccinology.</title>
        <authorList>
            <person name="Welly B.T."/>
            <person name="Miller M.R."/>
            <person name="Stott J.L."/>
            <person name="Blanchard M.T."/>
            <person name="Islas-Trejo A.D."/>
            <person name="O'Rourke S.M."/>
            <person name="Young A.E."/>
            <person name="Medrano J.F."/>
            <person name="Van Eenennaam A.L."/>
        </authorList>
    </citation>
    <scope>NUCLEOTIDE SEQUENCE [LARGE SCALE GENOMIC DNA]</scope>
    <source>
        <strain evidence="1 2">BTF92-0548A/99-0131</strain>
    </source>
</reference>
<proteinExistence type="predicted"/>
<name>A0A1L6MYX9_9BACT</name>
<dbReference type="AlphaFoldDB" id="A0A1L6MYX9"/>
<sequence length="75" mass="7924">MGIALIENTINDQTPVGGGWTRSDEIDICSTRKGKGTVAGAAQADSDFLRMSYDAQACTSTSNCMTVINRHVGVD</sequence>
<keyword evidence="2" id="KW-1185">Reference proteome</keyword>
<evidence type="ECO:0000313" key="1">
    <source>
        <dbReference type="EMBL" id="APS00774.1"/>
    </source>
</evidence>
<evidence type="ECO:0000313" key="2">
    <source>
        <dbReference type="Proteomes" id="UP000185544"/>
    </source>
</evidence>